<gene>
    <name evidence="2" type="ORF">WA026_010242</name>
</gene>
<feature type="region of interest" description="Disordered" evidence="1">
    <location>
        <begin position="120"/>
        <end position="139"/>
    </location>
</feature>
<evidence type="ECO:0000313" key="3">
    <source>
        <dbReference type="Proteomes" id="UP001431783"/>
    </source>
</evidence>
<evidence type="ECO:0000256" key="1">
    <source>
        <dbReference type="SAM" id="MobiDB-lite"/>
    </source>
</evidence>
<name>A0AAW1UIJ8_9CUCU</name>
<accession>A0AAW1UIJ8</accession>
<organism evidence="2 3">
    <name type="scientific">Henosepilachna vigintioctopunctata</name>
    <dbReference type="NCBI Taxonomy" id="420089"/>
    <lineage>
        <taxon>Eukaryota</taxon>
        <taxon>Metazoa</taxon>
        <taxon>Ecdysozoa</taxon>
        <taxon>Arthropoda</taxon>
        <taxon>Hexapoda</taxon>
        <taxon>Insecta</taxon>
        <taxon>Pterygota</taxon>
        <taxon>Neoptera</taxon>
        <taxon>Endopterygota</taxon>
        <taxon>Coleoptera</taxon>
        <taxon>Polyphaga</taxon>
        <taxon>Cucujiformia</taxon>
        <taxon>Coccinelloidea</taxon>
        <taxon>Coccinellidae</taxon>
        <taxon>Epilachninae</taxon>
        <taxon>Epilachnini</taxon>
        <taxon>Henosepilachna</taxon>
    </lineage>
</organism>
<dbReference type="Proteomes" id="UP001431783">
    <property type="component" value="Unassembled WGS sequence"/>
</dbReference>
<keyword evidence="3" id="KW-1185">Reference proteome</keyword>
<comment type="caution">
    <text evidence="2">The sequence shown here is derived from an EMBL/GenBank/DDBJ whole genome shotgun (WGS) entry which is preliminary data.</text>
</comment>
<evidence type="ECO:0000313" key="2">
    <source>
        <dbReference type="EMBL" id="KAK9880357.1"/>
    </source>
</evidence>
<dbReference type="EMBL" id="JARQZJ010000064">
    <property type="protein sequence ID" value="KAK9880357.1"/>
    <property type="molecule type" value="Genomic_DNA"/>
</dbReference>
<proteinExistence type="predicted"/>
<dbReference type="AlphaFoldDB" id="A0AAW1UIJ8"/>
<reference evidence="2 3" key="1">
    <citation type="submission" date="2023-03" db="EMBL/GenBank/DDBJ databases">
        <title>Genome insight into feeding habits of ladybird beetles.</title>
        <authorList>
            <person name="Li H.-S."/>
            <person name="Huang Y.-H."/>
            <person name="Pang H."/>
        </authorList>
    </citation>
    <scope>NUCLEOTIDE SEQUENCE [LARGE SCALE GENOMIC DNA]</scope>
    <source>
        <strain evidence="2">SYSU_2023b</strain>
        <tissue evidence="2">Whole body</tissue>
    </source>
</reference>
<sequence>MKPLSVYYDHACSNWLRSHPGQIITTFQMSEIFADAYIQVATMSTAINAFKKCGIWPFNQNNFTDSDFLAASTTNIPLTNNEPETASSTAEIQQPLQPPLEENPLEPVLTAISTHLYQKTPISEPQPGPSMQDENRVSRSPIRRVCRDLTTFFQNASPKDILPIPTVEQRNQTRKKYRRGKTVVLTLTPYKNELAEREQLKRTKKCSNLNDPRLKKNSKKNRRRLKKLAIMEKMLRMFYASIVLTRTTLI</sequence>
<protein>
    <submittedName>
        <fullName evidence="2">Uncharacterized protein</fullName>
    </submittedName>
</protein>